<organism evidence="2 3">
    <name type="scientific">Zingiber officinale</name>
    <name type="common">Ginger</name>
    <name type="synonym">Amomum zingiber</name>
    <dbReference type="NCBI Taxonomy" id="94328"/>
    <lineage>
        <taxon>Eukaryota</taxon>
        <taxon>Viridiplantae</taxon>
        <taxon>Streptophyta</taxon>
        <taxon>Embryophyta</taxon>
        <taxon>Tracheophyta</taxon>
        <taxon>Spermatophyta</taxon>
        <taxon>Magnoliopsida</taxon>
        <taxon>Liliopsida</taxon>
        <taxon>Zingiberales</taxon>
        <taxon>Zingiberaceae</taxon>
        <taxon>Zingiber</taxon>
    </lineage>
</organism>
<keyword evidence="3" id="KW-1185">Reference proteome</keyword>
<dbReference type="PROSITE" id="PS50206">
    <property type="entry name" value="RHODANESE_3"/>
    <property type="match status" value="1"/>
</dbReference>
<dbReference type="InterPro" id="IPR001763">
    <property type="entry name" value="Rhodanese-like_dom"/>
</dbReference>
<reference evidence="2 3" key="1">
    <citation type="submission" date="2020-08" db="EMBL/GenBank/DDBJ databases">
        <title>Plant Genome Project.</title>
        <authorList>
            <person name="Zhang R.-G."/>
        </authorList>
    </citation>
    <scope>NUCLEOTIDE SEQUENCE [LARGE SCALE GENOMIC DNA]</scope>
    <source>
        <tissue evidence="2">Rhizome</tissue>
    </source>
</reference>
<gene>
    <name evidence="2" type="ORF">ZIOFF_049244</name>
</gene>
<dbReference type="InterPro" id="IPR052367">
    <property type="entry name" value="Thiosulfate_ST/Rhodanese-like"/>
</dbReference>
<proteinExistence type="predicted"/>
<evidence type="ECO:0000259" key="1">
    <source>
        <dbReference type="PROSITE" id="PS50206"/>
    </source>
</evidence>
<dbReference type="SUPFAM" id="SSF52821">
    <property type="entry name" value="Rhodanese/Cell cycle control phosphatase"/>
    <property type="match status" value="1"/>
</dbReference>
<dbReference type="Proteomes" id="UP000734854">
    <property type="component" value="Unassembled WGS sequence"/>
</dbReference>
<comment type="caution">
    <text evidence="2">The sequence shown here is derived from an EMBL/GenBank/DDBJ whole genome shotgun (WGS) entry which is preliminary data.</text>
</comment>
<name>A0A8J5KV06_ZINOF</name>
<evidence type="ECO:0000313" key="2">
    <source>
        <dbReference type="EMBL" id="KAG6494225.1"/>
    </source>
</evidence>
<dbReference type="AlphaFoldDB" id="A0A8J5KV06"/>
<protein>
    <recommendedName>
        <fullName evidence="1">Rhodanese domain-containing protein</fullName>
    </recommendedName>
</protein>
<sequence>MSVPVRVARELLQAGHHYLDIRTVDEFNAGHPTGAVNGSQSGRRSLMAAAELAAAGFTGITDVEGGFSLWLQNRLPVDA</sequence>
<evidence type="ECO:0000313" key="3">
    <source>
        <dbReference type="Proteomes" id="UP000734854"/>
    </source>
</evidence>
<feature type="domain" description="Rhodanese" evidence="1">
    <location>
        <begin position="12"/>
        <end position="79"/>
    </location>
</feature>
<dbReference type="InterPro" id="IPR036873">
    <property type="entry name" value="Rhodanese-like_dom_sf"/>
</dbReference>
<dbReference type="PANTHER" id="PTHR45431:SF3">
    <property type="entry name" value="RHODANESE-LIKE DOMAIN-CONTAINING PROTEIN 15, CHLOROPLASTIC"/>
    <property type="match status" value="1"/>
</dbReference>
<dbReference type="EMBL" id="JACMSC010000013">
    <property type="protein sequence ID" value="KAG6494225.1"/>
    <property type="molecule type" value="Genomic_DNA"/>
</dbReference>
<dbReference type="Gene3D" id="3.40.250.10">
    <property type="entry name" value="Rhodanese-like domain"/>
    <property type="match status" value="2"/>
</dbReference>
<dbReference type="PANTHER" id="PTHR45431">
    <property type="entry name" value="RHODANESE-LIKE DOMAIN-CONTAINING PROTEIN 15, CHLOROPLASTIC"/>
    <property type="match status" value="1"/>
</dbReference>
<dbReference type="CDD" id="cd00158">
    <property type="entry name" value="RHOD"/>
    <property type="match status" value="1"/>
</dbReference>
<dbReference type="SMART" id="SM00450">
    <property type="entry name" value="RHOD"/>
    <property type="match status" value="1"/>
</dbReference>
<accession>A0A8J5KV06</accession>